<dbReference type="SUPFAM" id="SSF53098">
    <property type="entry name" value="Ribonuclease H-like"/>
    <property type="match status" value="1"/>
</dbReference>
<dbReference type="GO" id="GO:0016787">
    <property type="term" value="F:hydrolase activity"/>
    <property type="evidence" value="ECO:0007669"/>
    <property type="project" value="UniProtKB-KW"/>
</dbReference>
<feature type="domain" description="PHD-type" evidence="11">
    <location>
        <begin position="698"/>
        <end position="748"/>
    </location>
</feature>
<keyword evidence="5" id="KW-0255">Endonuclease</keyword>
<dbReference type="SMART" id="SM00249">
    <property type="entry name" value="PHD"/>
    <property type="match status" value="1"/>
</dbReference>
<dbReference type="SUPFAM" id="SSF56672">
    <property type="entry name" value="DNA/RNA polymerases"/>
    <property type="match status" value="1"/>
</dbReference>
<dbReference type="SUPFAM" id="SSF57903">
    <property type="entry name" value="FYVE/PHD zinc finger"/>
    <property type="match status" value="1"/>
</dbReference>
<dbReference type="PROSITE" id="PS50016">
    <property type="entry name" value="ZF_PHD_2"/>
    <property type="match status" value="1"/>
</dbReference>
<dbReference type="InterPro" id="IPR001584">
    <property type="entry name" value="Integrase_cat-core"/>
</dbReference>
<name>A0A8B6C9C9_MYTGA</name>
<dbReference type="Gene3D" id="1.10.340.70">
    <property type="match status" value="1"/>
</dbReference>
<dbReference type="InterPro" id="IPR041588">
    <property type="entry name" value="Integrase_H2C2"/>
</dbReference>
<evidence type="ECO:0000256" key="3">
    <source>
        <dbReference type="ARBA" id="ARBA00022722"/>
    </source>
</evidence>
<evidence type="ECO:0000259" key="11">
    <source>
        <dbReference type="PROSITE" id="PS50016"/>
    </source>
</evidence>
<dbReference type="Gene3D" id="3.30.420.10">
    <property type="entry name" value="Ribonuclease H-like superfamily/Ribonuclease H"/>
    <property type="match status" value="1"/>
</dbReference>
<keyword evidence="7" id="KW-0378">Hydrolase</keyword>
<dbReference type="InterPro" id="IPR036397">
    <property type="entry name" value="RNaseH_sf"/>
</dbReference>
<evidence type="ECO:0000256" key="5">
    <source>
        <dbReference type="ARBA" id="ARBA00022759"/>
    </source>
</evidence>
<dbReference type="GO" id="GO:0003676">
    <property type="term" value="F:nucleic acid binding"/>
    <property type="evidence" value="ECO:0007669"/>
    <property type="project" value="InterPro"/>
</dbReference>
<dbReference type="InterPro" id="IPR050951">
    <property type="entry name" value="Retrovirus_Pol_polyprotein"/>
</dbReference>
<dbReference type="InterPro" id="IPR019786">
    <property type="entry name" value="Zinc_finger_PHD-type_CS"/>
</dbReference>
<keyword evidence="3" id="KW-0540">Nuclease</keyword>
<dbReference type="InterPro" id="IPR012337">
    <property type="entry name" value="RNaseH-like_sf"/>
</dbReference>
<evidence type="ECO:0000313" key="14">
    <source>
        <dbReference type="Proteomes" id="UP000596742"/>
    </source>
</evidence>
<evidence type="ECO:0000256" key="9">
    <source>
        <dbReference type="ARBA" id="ARBA00022918"/>
    </source>
</evidence>
<dbReference type="InterPro" id="IPR013083">
    <property type="entry name" value="Znf_RING/FYVE/PHD"/>
</dbReference>
<evidence type="ECO:0000256" key="8">
    <source>
        <dbReference type="ARBA" id="ARBA00022833"/>
    </source>
</evidence>
<dbReference type="PANTHER" id="PTHR37984:SF15">
    <property type="entry name" value="INTEGRASE CATALYTIC DOMAIN-CONTAINING PROTEIN"/>
    <property type="match status" value="1"/>
</dbReference>
<keyword evidence="14" id="KW-1185">Reference proteome</keyword>
<organism evidence="13 14">
    <name type="scientific">Mytilus galloprovincialis</name>
    <name type="common">Mediterranean mussel</name>
    <dbReference type="NCBI Taxonomy" id="29158"/>
    <lineage>
        <taxon>Eukaryota</taxon>
        <taxon>Metazoa</taxon>
        <taxon>Spiralia</taxon>
        <taxon>Lophotrochozoa</taxon>
        <taxon>Mollusca</taxon>
        <taxon>Bivalvia</taxon>
        <taxon>Autobranchia</taxon>
        <taxon>Pteriomorphia</taxon>
        <taxon>Mytilida</taxon>
        <taxon>Mytiloidea</taxon>
        <taxon>Mytilidae</taxon>
        <taxon>Mytilinae</taxon>
        <taxon>Mytilus</taxon>
    </lineage>
</organism>
<evidence type="ECO:0000256" key="4">
    <source>
        <dbReference type="ARBA" id="ARBA00022723"/>
    </source>
</evidence>
<dbReference type="InterPro" id="IPR001965">
    <property type="entry name" value="Znf_PHD"/>
</dbReference>
<accession>A0A8B6C9C9</accession>
<dbReference type="PROSITE" id="PS01359">
    <property type="entry name" value="ZF_PHD_1"/>
    <property type="match status" value="1"/>
</dbReference>
<dbReference type="GO" id="GO:0008270">
    <property type="term" value="F:zinc ion binding"/>
    <property type="evidence" value="ECO:0007669"/>
    <property type="project" value="UniProtKB-KW"/>
</dbReference>
<dbReference type="FunFam" id="3.30.420.10:FF:000032">
    <property type="entry name" value="Retrovirus-related Pol polyprotein from transposon 297-like Protein"/>
    <property type="match status" value="1"/>
</dbReference>
<evidence type="ECO:0000256" key="7">
    <source>
        <dbReference type="ARBA" id="ARBA00022801"/>
    </source>
</evidence>
<dbReference type="Gene3D" id="3.30.40.10">
    <property type="entry name" value="Zinc/RING finger domain, C3HC4 (zinc finger)"/>
    <property type="match status" value="1"/>
</dbReference>
<dbReference type="Pfam" id="PF00628">
    <property type="entry name" value="PHD"/>
    <property type="match status" value="1"/>
</dbReference>
<dbReference type="Pfam" id="PF17921">
    <property type="entry name" value="Integrase_H2C2"/>
    <property type="match status" value="1"/>
</dbReference>
<reference evidence="13" key="1">
    <citation type="submission" date="2018-11" db="EMBL/GenBank/DDBJ databases">
        <authorList>
            <person name="Alioto T."/>
            <person name="Alioto T."/>
        </authorList>
    </citation>
    <scope>NUCLEOTIDE SEQUENCE</scope>
</reference>
<dbReference type="Pfam" id="PF17917">
    <property type="entry name" value="RT_RNaseH"/>
    <property type="match status" value="1"/>
</dbReference>
<dbReference type="InterPro" id="IPR019787">
    <property type="entry name" value="Znf_PHD-finger"/>
</dbReference>
<dbReference type="FunFam" id="1.10.340.70:FF:000001">
    <property type="entry name" value="Retrovirus-related Pol polyprotein from transposon gypsy-like Protein"/>
    <property type="match status" value="1"/>
</dbReference>
<dbReference type="InterPro" id="IPR041373">
    <property type="entry name" value="RT_RNaseH"/>
</dbReference>
<dbReference type="OrthoDB" id="10051637at2759"/>
<dbReference type="GO" id="GO:0015074">
    <property type="term" value="P:DNA integration"/>
    <property type="evidence" value="ECO:0007669"/>
    <property type="project" value="InterPro"/>
</dbReference>
<dbReference type="GO" id="GO:0004519">
    <property type="term" value="F:endonuclease activity"/>
    <property type="evidence" value="ECO:0007669"/>
    <property type="project" value="UniProtKB-KW"/>
</dbReference>
<evidence type="ECO:0000256" key="1">
    <source>
        <dbReference type="ARBA" id="ARBA00022679"/>
    </source>
</evidence>
<protein>
    <submittedName>
        <fullName evidence="13">Nucleosome-remodeling factor subunit BPTF</fullName>
    </submittedName>
</protein>
<evidence type="ECO:0000256" key="10">
    <source>
        <dbReference type="PROSITE-ProRule" id="PRU00146"/>
    </source>
</evidence>
<evidence type="ECO:0000256" key="2">
    <source>
        <dbReference type="ARBA" id="ARBA00022695"/>
    </source>
</evidence>
<keyword evidence="6 10" id="KW-0863">Zinc-finger</keyword>
<keyword evidence="4" id="KW-0479">Metal-binding</keyword>
<feature type="domain" description="Integrase catalytic" evidence="12">
    <location>
        <begin position="385"/>
        <end position="544"/>
    </location>
</feature>
<dbReference type="PROSITE" id="PS50994">
    <property type="entry name" value="INTEGRASE"/>
    <property type="match status" value="1"/>
</dbReference>
<dbReference type="Pfam" id="PF00665">
    <property type="entry name" value="rve"/>
    <property type="match status" value="1"/>
</dbReference>
<comment type="caution">
    <text evidence="13">The sequence shown here is derived from an EMBL/GenBank/DDBJ whole genome shotgun (WGS) entry which is preliminary data.</text>
</comment>
<evidence type="ECO:0000256" key="6">
    <source>
        <dbReference type="ARBA" id="ARBA00022771"/>
    </source>
</evidence>
<gene>
    <name evidence="13" type="ORF">MGAL_10B093186</name>
</gene>
<dbReference type="GO" id="GO:0003964">
    <property type="term" value="F:RNA-directed DNA polymerase activity"/>
    <property type="evidence" value="ECO:0007669"/>
    <property type="project" value="UniProtKB-KW"/>
</dbReference>
<dbReference type="InterPro" id="IPR043502">
    <property type="entry name" value="DNA/RNA_pol_sf"/>
</dbReference>
<dbReference type="EMBL" id="UYJE01001321">
    <property type="protein sequence ID" value="VDI01232.1"/>
    <property type="molecule type" value="Genomic_DNA"/>
</dbReference>
<evidence type="ECO:0000313" key="13">
    <source>
        <dbReference type="EMBL" id="VDI01232.1"/>
    </source>
</evidence>
<feature type="non-terminal residue" evidence="13">
    <location>
        <position position="1"/>
    </location>
</feature>
<keyword evidence="8" id="KW-0862">Zinc</keyword>
<dbReference type="InterPro" id="IPR011011">
    <property type="entry name" value="Znf_FYVE_PHD"/>
</dbReference>
<keyword evidence="1" id="KW-0808">Transferase</keyword>
<dbReference type="Proteomes" id="UP000596742">
    <property type="component" value="Unassembled WGS sequence"/>
</dbReference>
<proteinExistence type="predicted"/>
<dbReference type="CDD" id="cd09274">
    <property type="entry name" value="RNase_HI_RT_Ty3"/>
    <property type="match status" value="1"/>
</dbReference>
<dbReference type="AlphaFoldDB" id="A0A8B6C9C9"/>
<keyword evidence="2" id="KW-0548">Nucleotidyltransferase</keyword>
<evidence type="ECO:0000259" key="12">
    <source>
        <dbReference type="PROSITE" id="PS50994"/>
    </source>
</evidence>
<keyword evidence="9" id="KW-0695">RNA-directed DNA polymerase</keyword>
<dbReference type="PANTHER" id="PTHR37984">
    <property type="entry name" value="PROTEIN CBG26694"/>
    <property type="match status" value="1"/>
</dbReference>
<sequence length="764" mass="87018">EQKRYCTTRKELLAVIRFTRQFRHYLLGRQFTVRTDHSSLTWLVNFKEPQGQLARWLEELSQYDLVIKHRPGKQHIDADVLSRLPDRLKECPHYTADTILASLPCKGCNYCQRAHQSWAQFLCDVDEAVPLARKRKQKPRLLKRVATAMMMLFETPEKVSTLEQPAVPVESAVTEDCCHTSSLNSIEPIASQSSEECDLPPFSTGMELIFTPSTARIVMDDSSDCVVAAIAQEEGITISGFSEEDIKTGQESDLDLMFILPYLKDGCEPLSNDLFLAPPAAKSHWINKERFFLDDNGILKSQPKTEGANTRLVVPASLRQTVMELCHELPSAGHQGVSRTMSKIKDKYHWYNMTKDINLFVLSCDTCNKNKKASRHSKCPLTKYHAGYPMERVHIDFMGPLPKTKQNNEHILMMTDQFTKWTECIPLPSQTAEVTAQAAINEFFTRFGYPFQLFSDQGRNFESALFKAVCDLLQIHKARTTPYRPQSNGQVERQNRSLMDAVRCFVDSQQENWDQHIAQLGGAMRSSVNRSTGYTPNKLMLGRETNQPADLMFGSQSERKYEGADSYIIDLEKAIKSAHTIARDKLKTSQERMKRDYDLRVLEKSYQPGDLVYVLDTAQIKGKCKKLGSPWKGPGIVISKVTGYVYKVKLQRVVFNTNHDRLKPCGDRKIPAWLETCRDKFKQGIDVLAGNKTKPTTPQYCVCRGPDTGETMVQCDNCREWFHLTCIGMSIQEANEIDPYICPNCQLVRPTPPSKDKRGEKMSR</sequence>